<dbReference type="Pfam" id="PF13977">
    <property type="entry name" value="TetR_C_6"/>
    <property type="match status" value="1"/>
</dbReference>
<name>A0ABU2M5Q8_9ACTN</name>
<dbReference type="SUPFAM" id="SSF48498">
    <property type="entry name" value="Tetracyclin repressor-like, C-terminal domain"/>
    <property type="match status" value="1"/>
</dbReference>
<reference evidence="9" key="1">
    <citation type="submission" date="2023-07" db="EMBL/GenBank/DDBJ databases">
        <title>30 novel species of actinomycetes from the DSMZ collection.</title>
        <authorList>
            <person name="Nouioui I."/>
        </authorList>
    </citation>
    <scope>NUCLEOTIDE SEQUENCE [LARGE SCALE GENOMIC DNA]</scope>
    <source>
        <strain evidence="9">DSM 44743</strain>
    </source>
</reference>
<evidence type="ECO:0000259" key="7">
    <source>
        <dbReference type="PROSITE" id="PS50977"/>
    </source>
</evidence>
<accession>A0ABU2M5Q8</accession>
<evidence type="ECO:0000256" key="2">
    <source>
        <dbReference type="ARBA" id="ARBA00023015"/>
    </source>
</evidence>
<comment type="caution">
    <text evidence="8">The sequence shown here is derived from an EMBL/GenBank/DDBJ whole genome shotgun (WGS) entry which is preliminary data.</text>
</comment>
<dbReference type="RefSeq" id="WP_311510657.1">
    <property type="nucleotide sequence ID" value="NZ_JAVREP010000002.1"/>
</dbReference>
<dbReference type="Proteomes" id="UP001183390">
    <property type="component" value="Unassembled WGS sequence"/>
</dbReference>
<protein>
    <submittedName>
        <fullName evidence="8">TetR family transcriptional regulator</fullName>
    </submittedName>
</protein>
<dbReference type="InterPro" id="IPR036271">
    <property type="entry name" value="Tet_transcr_reg_TetR-rel_C_sf"/>
</dbReference>
<dbReference type="InterPro" id="IPR039538">
    <property type="entry name" value="BetI_C"/>
</dbReference>
<dbReference type="EMBL" id="JAVREP010000002">
    <property type="protein sequence ID" value="MDT0327909.1"/>
    <property type="molecule type" value="Genomic_DNA"/>
</dbReference>
<dbReference type="PRINTS" id="PR00455">
    <property type="entry name" value="HTHTETR"/>
</dbReference>
<keyword evidence="2" id="KW-0805">Transcription regulation</keyword>
<sequence>MSNERTVPATGPRRARGRPPATARREQIVDAALEEFAEHGFHNSSLAAVAERVGLSQQGLLHHFPTKESLLISVLSRRDEIDDAEFGELSDLDRLRDVVERNTGRPGVVRLYTLLSAEGLAEDHPAGDYFTERFAALRVRLADALRAAHGDRLAGGATPEQAATLLIAAMDGLQLQWSYAPGAVDMPDLMGVLTDVLRGGETGDRAD</sequence>
<gene>
    <name evidence="8" type="ORF">RM479_05735</name>
</gene>
<keyword evidence="9" id="KW-1185">Reference proteome</keyword>
<feature type="domain" description="HTH tetR-type" evidence="7">
    <location>
        <begin position="22"/>
        <end position="82"/>
    </location>
</feature>
<proteinExistence type="predicted"/>
<evidence type="ECO:0000256" key="1">
    <source>
        <dbReference type="ARBA" id="ARBA00022491"/>
    </source>
</evidence>
<dbReference type="PROSITE" id="PS50977">
    <property type="entry name" value="HTH_TETR_2"/>
    <property type="match status" value="1"/>
</dbReference>
<dbReference type="InterPro" id="IPR050109">
    <property type="entry name" value="HTH-type_TetR-like_transc_reg"/>
</dbReference>
<evidence type="ECO:0000256" key="6">
    <source>
        <dbReference type="SAM" id="MobiDB-lite"/>
    </source>
</evidence>
<dbReference type="InterPro" id="IPR009057">
    <property type="entry name" value="Homeodomain-like_sf"/>
</dbReference>
<dbReference type="PANTHER" id="PTHR30055">
    <property type="entry name" value="HTH-TYPE TRANSCRIPTIONAL REGULATOR RUTR"/>
    <property type="match status" value="1"/>
</dbReference>
<evidence type="ECO:0000256" key="4">
    <source>
        <dbReference type="ARBA" id="ARBA00023163"/>
    </source>
</evidence>
<evidence type="ECO:0000256" key="3">
    <source>
        <dbReference type="ARBA" id="ARBA00023125"/>
    </source>
</evidence>
<keyword evidence="4" id="KW-0804">Transcription</keyword>
<dbReference type="InterPro" id="IPR001647">
    <property type="entry name" value="HTH_TetR"/>
</dbReference>
<dbReference type="Pfam" id="PF00440">
    <property type="entry name" value="TetR_N"/>
    <property type="match status" value="1"/>
</dbReference>
<feature type="compositionally biased region" description="Low complexity" evidence="6">
    <location>
        <begin position="8"/>
        <end position="22"/>
    </location>
</feature>
<evidence type="ECO:0000313" key="9">
    <source>
        <dbReference type="Proteomes" id="UP001183390"/>
    </source>
</evidence>
<feature type="region of interest" description="Disordered" evidence="6">
    <location>
        <begin position="1"/>
        <end position="23"/>
    </location>
</feature>
<evidence type="ECO:0000313" key="8">
    <source>
        <dbReference type="EMBL" id="MDT0327909.1"/>
    </source>
</evidence>
<dbReference type="PANTHER" id="PTHR30055:SF226">
    <property type="entry name" value="HTH-TYPE TRANSCRIPTIONAL REGULATOR PKSA"/>
    <property type="match status" value="1"/>
</dbReference>
<keyword evidence="3 5" id="KW-0238">DNA-binding</keyword>
<evidence type="ECO:0000256" key="5">
    <source>
        <dbReference type="PROSITE-ProRule" id="PRU00335"/>
    </source>
</evidence>
<dbReference type="Gene3D" id="1.10.357.10">
    <property type="entry name" value="Tetracycline Repressor, domain 2"/>
    <property type="match status" value="1"/>
</dbReference>
<organism evidence="8 9">
    <name type="scientific">Nocardiopsis lambiniae</name>
    <dbReference type="NCBI Taxonomy" id="3075539"/>
    <lineage>
        <taxon>Bacteria</taxon>
        <taxon>Bacillati</taxon>
        <taxon>Actinomycetota</taxon>
        <taxon>Actinomycetes</taxon>
        <taxon>Streptosporangiales</taxon>
        <taxon>Nocardiopsidaceae</taxon>
        <taxon>Nocardiopsis</taxon>
    </lineage>
</organism>
<feature type="DNA-binding region" description="H-T-H motif" evidence="5">
    <location>
        <begin position="45"/>
        <end position="64"/>
    </location>
</feature>
<keyword evidence="1" id="KW-0678">Repressor</keyword>
<dbReference type="SUPFAM" id="SSF46689">
    <property type="entry name" value="Homeodomain-like"/>
    <property type="match status" value="1"/>
</dbReference>